<keyword evidence="1" id="KW-0472">Membrane</keyword>
<dbReference type="EMBL" id="JAUSWG010000001">
    <property type="protein sequence ID" value="MDQ0555150.1"/>
    <property type="molecule type" value="Genomic_DNA"/>
</dbReference>
<gene>
    <name evidence="2" type="ORF">QOZ92_000260</name>
</gene>
<feature type="transmembrane region" description="Helical" evidence="1">
    <location>
        <begin position="261"/>
        <end position="280"/>
    </location>
</feature>
<keyword evidence="1" id="KW-1133">Transmembrane helix</keyword>
<keyword evidence="1" id="KW-0812">Transmembrane</keyword>
<feature type="transmembrane region" description="Helical" evidence="1">
    <location>
        <begin position="424"/>
        <end position="442"/>
    </location>
</feature>
<accession>A0ABU0MW76</accession>
<evidence type="ECO:0000313" key="3">
    <source>
        <dbReference type="Proteomes" id="UP001232584"/>
    </source>
</evidence>
<feature type="transmembrane region" description="Helical" evidence="1">
    <location>
        <begin position="232"/>
        <end position="249"/>
    </location>
</feature>
<feature type="transmembrane region" description="Helical" evidence="1">
    <location>
        <begin position="448"/>
        <end position="470"/>
    </location>
</feature>
<organism evidence="2 3">
    <name type="scientific">Paraclostridium ghonii</name>
    <dbReference type="NCBI Taxonomy" id="29358"/>
    <lineage>
        <taxon>Bacteria</taxon>
        <taxon>Bacillati</taxon>
        <taxon>Bacillota</taxon>
        <taxon>Clostridia</taxon>
        <taxon>Peptostreptococcales</taxon>
        <taxon>Peptostreptococcaceae</taxon>
        <taxon>Paraclostridium</taxon>
    </lineage>
</organism>
<dbReference type="InterPro" id="IPR029468">
    <property type="entry name" value="O-ag_pol_Wzy"/>
</dbReference>
<feature type="transmembrane region" description="Helical" evidence="1">
    <location>
        <begin position="209"/>
        <end position="226"/>
    </location>
</feature>
<feature type="transmembrane region" description="Helical" evidence="1">
    <location>
        <begin position="54"/>
        <end position="79"/>
    </location>
</feature>
<dbReference type="RefSeq" id="WP_307501813.1">
    <property type="nucleotide sequence ID" value="NZ_BAAACE010000026.1"/>
</dbReference>
<evidence type="ECO:0000256" key="1">
    <source>
        <dbReference type="SAM" id="Phobius"/>
    </source>
</evidence>
<feature type="transmembrane region" description="Helical" evidence="1">
    <location>
        <begin position="179"/>
        <end position="202"/>
    </location>
</feature>
<dbReference type="NCBIfam" id="TIGR04370">
    <property type="entry name" value="glyco_rpt_poly"/>
    <property type="match status" value="1"/>
</dbReference>
<evidence type="ECO:0000313" key="2">
    <source>
        <dbReference type="EMBL" id="MDQ0555150.1"/>
    </source>
</evidence>
<feature type="transmembrane region" description="Helical" evidence="1">
    <location>
        <begin position="5"/>
        <end position="25"/>
    </location>
</feature>
<name>A0ABU0MW76_9FIRM</name>
<keyword evidence="3" id="KW-1185">Reference proteome</keyword>
<sequence>MKKSIVLRSLFILLALLLFLIGVIFKSIEPQMIAILLILINNIQYTIKDFKNNVVFFSFNITFFIFLIGRIFVSFIFGYKANLRGSYGLDFNDFIYINAITVCLFISLLSLFIGYVVSKKFKLNLKIRNKKNEVFMSYIRKFSLVFYYFCIIFRLIMVWEMKEVAISEGYFETFTTFKSSLPSILQMIANMYDVALFSYLATMPTKRKSIIPISLYIIEGGIAAIGGRRSMFMLNILIIFIYYITRNALASNYKEKWFKKFEWTISLVSLPLIISAMTIIGEIRASYSSRQGINSILENILEFFYSQGVSVNLIGYTEVYRQSLPSGKIYTFGPIMEFINNSIIRKLNGLPELTGQSVERAVDGFLYSQALPYLIMPVAYLKGYGYGSSFVAENFADLSYFGVVIGSVFYGVLIYMLTNMLKSSNFIVVTFTLLMVRAILFAPRAAYLSFIVSAFTPSKVAGIILIYIVSKLWQCIDYKKEYKV</sequence>
<proteinExistence type="predicted"/>
<feature type="transmembrane region" description="Helical" evidence="1">
    <location>
        <begin position="31"/>
        <end position="47"/>
    </location>
</feature>
<feature type="transmembrane region" description="Helical" evidence="1">
    <location>
        <begin position="94"/>
        <end position="117"/>
    </location>
</feature>
<dbReference type="Pfam" id="PF14296">
    <property type="entry name" value="O-ag_pol_Wzy"/>
    <property type="match status" value="1"/>
</dbReference>
<feature type="transmembrane region" description="Helical" evidence="1">
    <location>
        <begin position="138"/>
        <end position="159"/>
    </location>
</feature>
<comment type="caution">
    <text evidence="2">The sequence shown here is derived from an EMBL/GenBank/DDBJ whole genome shotgun (WGS) entry which is preliminary data.</text>
</comment>
<feature type="transmembrane region" description="Helical" evidence="1">
    <location>
        <begin position="398"/>
        <end position="417"/>
    </location>
</feature>
<reference evidence="2 3" key="1">
    <citation type="submission" date="2023-07" db="EMBL/GenBank/DDBJ databases">
        <title>Genomic Encyclopedia of Type Strains, Phase IV (KMG-IV): sequencing the most valuable type-strain genomes for metagenomic binning, comparative biology and taxonomic classification.</title>
        <authorList>
            <person name="Goeker M."/>
        </authorList>
    </citation>
    <scope>NUCLEOTIDE SEQUENCE [LARGE SCALE GENOMIC DNA]</scope>
    <source>
        <strain evidence="2 3">DSM 15049</strain>
    </source>
</reference>
<dbReference type="Proteomes" id="UP001232584">
    <property type="component" value="Unassembled WGS sequence"/>
</dbReference>
<protein>
    <submittedName>
        <fullName evidence="2">Oligosaccharide repeat unit polymerase</fullName>
    </submittedName>
</protein>